<evidence type="ECO:0000313" key="1">
    <source>
        <dbReference type="EMBL" id="KKM65234.1"/>
    </source>
</evidence>
<sequence length="71" mass="7989">MSKENPGQPNLASPQDMMRMVSNIKERFEATVEFIAIQAKLFRASYEALIDQGFTEDQALDLVKARGTLLN</sequence>
<name>A0A0F9J646_9ZZZZ</name>
<gene>
    <name evidence="1" type="ORF">LCGC14_1493380</name>
</gene>
<proteinExistence type="predicted"/>
<comment type="caution">
    <text evidence="1">The sequence shown here is derived from an EMBL/GenBank/DDBJ whole genome shotgun (WGS) entry which is preliminary data.</text>
</comment>
<reference evidence="1" key="1">
    <citation type="journal article" date="2015" name="Nature">
        <title>Complex archaea that bridge the gap between prokaryotes and eukaryotes.</title>
        <authorList>
            <person name="Spang A."/>
            <person name="Saw J.H."/>
            <person name="Jorgensen S.L."/>
            <person name="Zaremba-Niedzwiedzka K."/>
            <person name="Martijn J."/>
            <person name="Lind A.E."/>
            <person name="van Eijk R."/>
            <person name="Schleper C."/>
            <person name="Guy L."/>
            <person name="Ettema T.J."/>
        </authorList>
    </citation>
    <scope>NUCLEOTIDE SEQUENCE</scope>
</reference>
<accession>A0A0F9J646</accession>
<organism evidence="1">
    <name type="scientific">marine sediment metagenome</name>
    <dbReference type="NCBI Taxonomy" id="412755"/>
    <lineage>
        <taxon>unclassified sequences</taxon>
        <taxon>metagenomes</taxon>
        <taxon>ecological metagenomes</taxon>
    </lineage>
</organism>
<protein>
    <submittedName>
        <fullName evidence="1">Uncharacterized protein</fullName>
    </submittedName>
</protein>
<dbReference type="AlphaFoldDB" id="A0A0F9J646"/>
<dbReference type="EMBL" id="LAZR01010759">
    <property type="protein sequence ID" value="KKM65234.1"/>
    <property type="molecule type" value="Genomic_DNA"/>
</dbReference>